<evidence type="ECO:0000256" key="6">
    <source>
        <dbReference type="SAM" id="MobiDB-lite"/>
    </source>
</evidence>
<reference evidence="7 8" key="1">
    <citation type="submission" date="2023-07" db="EMBL/GenBank/DDBJ databases">
        <title>Sorghum-associated microbial communities from plants grown in Nebraska, USA.</title>
        <authorList>
            <person name="Schachtman D."/>
        </authorList>
    </citation>
    <scope>NUCLEOTIDE SEQUENCE [LARGE SCALE GENOMIC DNA]</scope>
    <source>
        <strain evidence="7 8">BE332</strain>
    </source>
</reference>
<sequence length="820" mass="88519">MERIIEMDEGVRLADLAGELAQSGVVVKQRLGKRLLVAEVPSGIEGVPRGLRLLTADEVTRRASGTSRDGERLALAGRLHRSSPERLRRKKNRPYVGAEWDSPTGGSRPDPADGDLAAGTPGGGTRTPEAAAGTATQLGAVTTTGRAAPTETATLTTPSVRPAAATPTKPERLINEVAVGLVFVDAPEGSPYGMDLDDIVDAIAEVQDGTEWLAAQQPSANITWSYDIHIVTVDVEPWTGANWPGLPDEWYGGSDGTGTAGIDAALMRSSNGKIYLFRGSEYVRYSSVADGVDAGYPKPIAGNWNGLPASFTSGIDAAFMRESNQKIYFFKGNQYARIDTTTSTMDAGYPKPIAGNWPGLPASFTSGIDAALQRKDNDKIYFFKGDQYVRFSAVADGVDAGYPKSLDPNWGGMPDDFQEGIDAALWRDSNGAVYLFKGGKYVRFSDVPEGVDDGYPAPLGLSRGEAELLWRDPAMAVLGHDPGAAGLDAFVANLESSYDADAAYAAFFTRWPVGWFGYAGYPRLVMHLDNDGWGQSNLDSVFAHETGHIFGAPDEYASSNCACDSAAGRFYSLANGNCANCDGATVACIMKSNSLAVCRFTPKHLGWGPFQTRVDAALWRGSNDSVYLFSGDEYIRYSDVGDGRDSGYPRRIKGPWVGIPASFQSDIDAALWRESNGKIYLFKGDQYVRLEGSNATMDAGYPKPIAGNWPGLPASFTSGIDAAFWRESNGKIYFFKGNQYVRFSAVADGVDPGYPKPIAGNWTGLPASFTSGIDAALMRRDNHKIYFFRGTRYVRIDGETSAMDAGYPNWIDKNWMPFPR</sequence>
<keyword evidence="5" id="KW-0325">Glycoprotein</keyword>
<dbReference type="InterPro" id="IPR000585">
    <property type="entry name" value="Hemopexin-like_dom"/>
</dbReference>
<feature type="compositionally biased region" description="Low complexity" evidence="6">
    <location>
        <begin position="147"/>
        <end position="158"/>
    </location>
</feature>
<feature type="compositionally biased region" description="Low complexity" evidence="6">
    <location>
        <begin position="126"/>
        <end position="136"/>
    </location>
</feature>
<protein>
    <recommendedName>
        <fullName evidence="9">Hemopexin</fullName>
    </recommendedName>
</protein>
<dbReference type="InterPro" id="IPR036375">
    <property type="entry name" value="Hemopexin-like_dom_sf"/>
</dbReference>
<dbReference type="InterPro" id="IPR051298">
    <property type="entry name" value="Heme_transport/Cell_adhesion"/>
</dbReference>
<organism evidence="7 8">
    <name type="scientific">Cellulomonas humilata</name>
    <dbReference type="NCBI Taxonomy" id="144055"/>
    <lineage>
        <taxon>Bacteria</taxon>
        <taxon>Bacillati</taxon>
        <taxon>Actinomycetota</taxon>
        <taxon>Actinomycetes</taxon>
        <taxon>Micrococcales</taxon>
        <taxon>Cellulomonadaceae</taxon>
        <taxon>Cellulomonas</taxon>
    </lineage>
</organism>
<keyword evidence="4" id="KW-0677">Repeat</keyword>
<evidence type="ECO:0000313" key="7">
    <source>
        <dbReference type="EMBL" id="MDQ0375544.1"/>
    </source>
</evidence>
<feature type="region of interest" description="Disordered" evidence="6">
    <location>
        <begin position="63"/>
        <end position="167"/>
    </location>
</feature>
<dbReference type="SUPFAM" id="SSF50923">
    <property type="entry name" value="Hemopexin-like domain"/>
    <property type="match status" value="3"/>
</dbReference>
<dbReference type="SMART" id="SM00120">
    <property type="entry name" value="HX"/>
    <property type="match status" value="8"/>
</dbReference>
<gene>
    <name evidence="7" type="ORF">J2X26_003882</name>
</gene>
<evidence type="ECO:0000256" key="4">
    <source>
        <dbReference type="ARBA" id="ARBA00022737"/>
    </source>
</evidence>
<dbReference type="InterPro" id="IPR018487">
    <property type="entry name" value="Hemopexin-like_repeat"/>
</dbReference>
<comment type="subcellular location">
    <subcellularLocation>
        <location evidence="1">Secreted</location>
    </subcellularLocation>
</comment>
<keyword evidence="2" id="KW-0964">Secreted</keyword>
<dbReference type="SUPFAM" id="SSF55486">
    <property type="entry name" value="Metalloproteases ('zincins'), catalytic domain"/>
    <property type="match status" value="1"/>
</dbReference>
<dbReference type="PANTHER" id="PTHR22917:SF6">
    <property type="entry name" value="EG:8D8.2 PROTEIN-RELATED"/>
    <property type="match status" value="1"/>
</dbReference>
<dbReference type="RefSeq" id="WP_307494345.1">
    <property type="nucleotide sequence ID" value="NZ_JAUSVB010000006.1"/>
</dbReference>
<evidence type="ECO:0008006" key="9">
    <source>
        <dbReference type="Google" id="ProtNLM"/>
    </source>
</evidence>
<dbReference type="Gene3D" id="2.110.10.10">
    <property type="entry name" value="Hemopexin-like domain"/>
    <property type="match status" value="4"/>
</dbReference>
<dbReference type="PANTHER" id="PTHR22917">
    <property type="entry name" value="HEMOPEXIN DOMAIN-CONTAINING PROTEIN"/>
    <property type="match status" value="1"/>
</dbReference>
<dbReference type="CDD" id="cd00094">
    <property type="entry name" value="HX"/>
    <property type="match status" value="2"/>
</dbReference>
<dbReference type="Pfam" id="PF00045">
    <property type="entry name" value="Hemopexin"/>
    <property type="match status" value="8"/>
</dbReference>
<evidence type="ECO:0000256" key="2">
    <source>
        <dbReference type="ARBA" id="ARBA00022525"/>
    </source>
</evidence>
<name>A0ABU0EJS4_9CELL</name>
<accession>A0ABU0EJS4</accession>
<evidence type="ECO:0000256" key="3">
    <source>
        <dbReference type="ARBA" id="ARBA00022729"/>
    </source>
</evidence>
<keyword evidence="3" id="KW-0732">Signal</keyword>
<evidence type="ECO:0000256" key="1">
    <source>
        <dbReference type="ARBA" id="ARBA00004613"/>
    </source>
</evidence>
<comment type="caution">
    <text evidence="7">The sequence shown here is derived from an EMBL/GenBank/DDBJ whole genome shotgun (WGS) entry which is preliminary data.</text>
</comment>
<dbReference type="PROSITE" id="PS51642">
    <property type="entry name" value="HEMOPEXIN_2"/>
    <property type="match status" value="8"/>
</dbReference>
<evidence type="ECO:0000313" key="8">
    <source>
        <dbReference type="Proteomes" id="UP001239626"/>
    </source>
</evidence>
<proteinExistence type="predicted"/>
<evidence type="ECO:0000256" key="5">
    <source>
        <dbReference type="ARBA" id="ARBA00023180"/>
    </source>
</evidence>
<dbReference type="EMBL" id="JAUSVB010000006">
    <property type="protein sequence ID" value="MDQ0375544.1"/>
    <property type="molecule type" value="Genomic_DNA"/>
</dbReference>
<keyword evidence="8" id="KW-1185">Reference proteome</keyword>
<dbReference type="Proteomes" id="UP001239626">
    <property type="component" value="Unassembled WGS sequence"/>
</dbReference>